<dbReference type="Gene3D" id="2.60.120.620">
    <property type="entry name" value="q2cbj1_9rhob like domain"/>
    <property type="match status" value="1"/>
</dbReference>
<reference evidence="1" key="1">
    <citation type="submission" date="2023-08" db="EMBL/GenBank/DDBJ databases">
        <title>Black Yeasts Isolated from many extreme environments.</title>
        <authorList>
            <person name="Coleine C."/>
            <person name="Stajich J.E."/>
            <person name="Selbmann L."/>
        </authorList>
    </citation>
    <scope>NUCLEOTIDE SEQUENCE</scope>
    <source>
        <strain evidence="1">CCFEE 5810</strain>
    </source>
</reference>
<dbReference type="Pfam" id="PF05721">
    <property type="entry name" value="PhyH"/>
    <property type="match status" value="1"/>
</dbReference>
<dbReference type="AlphaFoldDB" id="A0AAN7W326"/>
<sequence length="326" mass="36338">MPSATRTIEPPLFVNDGQLDEDQVGILRPSTLDLPIDQLRERFKTDGYLYVKNLLPRDAVLKARQEYFNFLEPTGVLKPGTQPIDGIFDDAKDAATFPGIGAGAAGGNGHPGEHAAKFVDRALKAHYQEWYSEDLCKHPALKEFVARLTSWDDNTKAFERTLLRNNVPGNKAIGVHYDQIFLRYGEPTAITAWVPIGDIRLDGGGLIYLEHGHLLGVEEEAAFTKKAKLSGLSEKEARNAFNQNMMSTGLLSEGPKEFSERFSRRWLVTAYEAGDVVLHNPFAIHASTINRDPENVIRLATDLRFVDSSKPWDTRWSVPYTLGDGV</sequence>
<organism evidence="1 2">
    <name type="scientific">Elasticomyces elasticus</name>
    <dbReference type="NCBI Taxonomy" id="574655"/>
    <lineage>
        <taxon>Eukaryota</taxon>
        <taxon>Fungi</taxon>
        <taxon>Dikarya</taxon>
        <taxon>Ascomycota</taxon>
        <taxon>Pezizomycotina</taxon>
        <taxon>Dothideomycetes</taxon>
        <taxon>Dothideomycetidae</taxon>
        <taxon>Mycosphaerellales</taxon>
        <taxon>Teratosphaeriaceae</taxon>
        <taxon>Elasticomyces</taxon>
    </lineage>
</organism>
<proteinExistence type="predicted"/>
<dbReference type="InterPro" id="IPR008775">
    <property type="entry name" value="Phytyl_CoA_dOase-like"/>
</dbReference>
<protein>
    <recommendedName>
        <fullName evidence="3">Phytanoyl-CoA hydroxylase</fullName>
    </recommendedName>
</protein>
<evidence type="ECO:0008006" key="3">
    <source>
        <dbReference type="Google" id="ProtNLM"/>
    </source>
</evidence>
<gene>
    <name evidence="1" type="ORF">LTR97_008192</name>
</gene>
<comment type="caution">
    <text evidence="1">The sequence shown here is derived from an EMBL/GenBank/DDBJ whole genome shotgun (WGS) entry which is preliminary data.</text>
</comment>
<dbReference type="PANTHER" id="PTHR40128">
    <property type="entry name" value="EXPRESSED PROTEIN"/>
    <property type="match status" value="1"/>
</dbReference>
<dbReference type="PANTHER" id="PTHR40128:SF1">
    <property type="entry name" value="PHYTANOYL-COA HYDROXYLASE"/>
    <property type="match status" value="1"/>
</dbReference>
<accession>A0AAN7W326</accession>
<dbReference type="EMBL" id="JAVRQU010000013">
    <property type="protein sequence ID" value="KAK5695772.1"/>
    <property type="molecule type" value="Genomic_DNA"/>
</dbReference>
<name>A0AAN7W326_9PEZI</name>
<dbReference type="SUPFAM" id="SSF51197">
    <property type="entry name" value="Clavaminate synthase-like"/>
    <property type="match status" value="1"/>
</dbReference>
<evidence type="ECO:0000313" key="2">
    <source>
        <dbReference type="Proteomes" id="UP001310594"/>
    </source>
</evidence>
<dbReference type="Proteomes" id="UP001310594">
    <property type="component" value="Unassembled WGS sequence"/>
</dbReference>
<evidence type="ECO:0000313" key="1">
    <source>
        <dbReference type="EMBL" id="KAK5695772.1"/>
    </source>
</evidence>